<sequence length="106" mass="11680">MQTIQLKKFGSVLVSRPAGLEAFNAIRPQLNPDVPIQIDFDEVLTVTPSWLDEFLTQLTDYNGGKVDLLPTNNASVLAALPVLGEARKDFVAATVLRAIKRMKDLE</sequence>
<evidence type="ECO:0008006" key="3">
    <source>
        <dbReference type="Google" id="ProtNLM"/>
    </source>
</evidence>
<evidence type="ECO:0000313" key="1">
    <source>
        <dbReference type="EMBL" id="OGC86786.1"/>
    </source>
</evidence>
<evidence type="ECO:0000313" key="2">
    <source>
        <dbReference type="Proteomes" id="UP000178585"/>
    </source>
</evidence>
<accession>A0A1F4XZ42</accession>
<name>A0A1F4XZ42_9BACT</name>
<reference evidence="1 2" key="1">
    <citation type="journal article" date="2016" name="Nat. Commun.">
        <title>Thousands of microbial genomes shed light on interconnected biogeochemical processes in an aquifer system.</title>
        <authorList>
            <person name="Anantharaman K."/>
            <person name="Brown C.T."/>
            <person name="Hug L.A."/>
            <person name="Sharon I."/>
            <person name="Castelle C.J."/>
            <person name="Probst A.J."/>
            <person name="Thomas B.C."/>
            <person name="Singh A."/>
            <person name="Wilkins M.J."/>
            <person name="Karaoz U."/>
            <person name="Brodie E.L."/>
            <person name="Williams K.H."/>
            <person name="Hubbard S.S."/>
            <person name="Banfield J.F."/>
        </authorList>
    </citation>
    <scope>NUCLEOTIDE SEQUENCE [LARGE SCALE GENOMIC DNA]</scope>
</reference>
<dbReference type="Proteomes" id="UP000178585">
    <property type="component" value="Unassembled WGS sequence"/>
</dbReference>
<comment type="caution">
    <text evidence="1">The sequence shown here is derived from an EMBL/GenBank/DDBJ whole genome shotgun (WGS) entry which is preliminary data.</text>
</comment>
<dbReference type="AlphaFoldDB" id="A0A1F4XZ42"/>
<dbReference type="EMBL" id="MEWZ01000014">
    <property type="protein sequence ID" value="OGC86786.1"/>
    <property type="molecule type" value="Genomic_DNA"/>
</dbReference>
<organism evidence="1 2">
    <name type="scientific">Candidatus Adlerbacteria bacterium RIFCSPLOWO2_01_FULL_54_21b</name>
    <dbReference type="NCBI Taxonomy" id="1797245"/>
    <lineage>
        <taxon>Bacteria</taxon>
        <taxon>Candidatus Adleribacteriota</taxon>
    </lineage>
</organism>
<protein>
    <recommendedName>
        <fullName evidence="3">DUF4325 domain-containing protein</fullName>
    </recommendedName>
</protein>
<proteinExistence type="predicted"/>
<dbReference type="STRING" id="1797245.A2949_00950"/>
<gene>
    <name evidence="1" type="ORF">A2949_00950</name>
</gene>